<dbReference type="Proteomes" id="UP001501337">
    <property type="component" value="Unassembled WGS sequence"/>
</dbReference>
<reference evidence="2" key="1">
    <citation type="journal article" date="2019" name="Int. J. Syst. Evol. Microbiol.">
        <title>The Global Catalogue of Microorganisms (GCM) 10K type strain sequencing project: providing services to taxonomists for standard genome sequencing and annotation.</title>
        <authorList>
            <consortium name="The Broad Institute Genomics Platform"/>
            <consortium name="The Broad Institute Genome Sequencing Center for Infectious Disease"/>
            <person name="Wu L."/>
            <person name="Ma J."/>
        </authorList>
    </citation>
    <scope>NUCLEOTIDE SEQUENCE [LARGE SCALE GENOMIC DNA]</scope>
    <source>
        <strain evidence="2">JCM 17555</strain>
    </source>
</reference>
<name>A0ABP7P8R3_9GAMM</name>
<proteinExistence type="predicted"/>
<dbReference type="EMBL" id="BAABBO010000009">
    <property type="protein sequence ID" value="GAA3961575.1"/>
    <property type="molecule type" value="Genomic_DNA"/>
</dbReference>
<evidence type="ECO:0000313" key="2">
    <source>
        <dbReference type="Proteomes" id="UP001501337"/>
    </source>
</evidence>
<keyword evidence="2" id="KW-1185">Reference proteome</keyword>
<gene>
    <name evidence="1" type="ORF">GCM10022278_19500</name>
</gene>
<organism evidence="1 2">
    <name type="scientific">Allohahella marinimesophila</name>
    <dbReference type="NCBI Taxonomy" id="1054972"/>
    <lineage>
        <taxon>Bacteria</taxon>
        <taxon>Pseudomonadati</taxon>
        <taxon>Pseudomonadota</taxon>
        <taxon>Gammaproteobacteria</taxon>
        <taxon>Oceanospirillales</taxon>
        <taxon>Hahellaceae</taxon>
        <taxon>Allohahella</taxon>
    </lineage>
</organism>
<protein>
    <submittedName>
        <fullName evidence="1">Uncharacterized protein</fullName>
    </submittedName>
</protein>
<comment type="caution">
    <text evidence="1">The sequence shown here is derived from an EMBL/GenBank/DDBJ whole genome shotgun (WGS) entry which is preliminary data.</text>
</comment>
<evidence type="ECO:0000313" key="1">
    <source>
        <dbReference type="EMBL" id="GAA3961575.1"/>
    </source>
</evidence>
<sequence length="101" mass="11467">MFNAGGANLKVVGLFGFNQGHYAIEGVLIDRIYLTFWTRAKELTANNLELAKTVSTGAAILKMHMQQHGERKRTPARAVFQQQVNVRMVTDHEKPRLKMKQ</sequence>
<accession>A0ABP7P8R3</accession>